<dbReference type="EMBL" id="PTJO01000005">
    <property type="protein sequence ID" value="RNE48304.1"/>
    <property type="molecule type" value="Genomic_DNA"/>
</dbReference>
<dbReference type="GO" id="GO:0016787">
    <property type="term" value="F:hydrolase activity"/>
    <property type="evidence" value="ECO:0007669"/>
    <property type="project" value="UniProtKB-KW"/>
</dbReference>
<organism evidence="2 3">
    <name type="scientific">Corynebacterium alimapuense</name>
    <dbReference type="NCBI Taxonomy" id="1576874"/>
    <lineage>
        <taxon>Bacteria</taxon>
        <taxon>Bacillati</taxon>
        <taxon>Actinomycetota</taxon>
        <taxon>Actinomycetes</taxon>
        <taxon>Mycobacteriales</taxon>
        <taxon>Corynebacteriaceae</taxon>
        <taxon>Corynebacterium</taxon>
    </lineage>
</organism>
<dbReference type="InterPro" id="IPR001279">
    <property type="entry name" value="Metallo-B-lactamas"/>
</dbReference>
<dbReference type="InterPro" id="IPR036866">
    <property type="entry name" value="RibonucZ/Hydroxyglut_hydro"/>
</dbReference>
<dbReference type="InterPro" id="IPR051453">
    <property type="entry name" value="MBL_Glyoxalase_II"/>
</dbReference>
<dbReference type="SUPFAM" id="SSF56281">
    <property type="entry name" value="Metallo-hydrolase/oxidoreductase"/>
    <property type="match status" value="1"/>
</dbReference>
<evidence type="ECO:0000313" key="2">
    <source>
        <dbReference type="EMBL" id="RNE48304.1"/>
    </source>
</evidence>
<dbReference type="RefSeq" id="WP_123048235.1">
    <property type="nucleotide sequence ID" value="NZ_PTJO01000005.1"/>
</dbReference>
<dbReference type="OrthoDB" id="2971563at2"/>
<dbReference type="Pfam" id="PF00753">
    <property type="entry name" value="Lactamase_B"/>
    <property type="match status" value="1"/>
</dbReference>
<gene>
    <name evidence="2" type="ORF">C5L39_07190</name>
</gene>
<accession>A0A3M8K718</accession>
<dbReference type="Gene3D" id="3.60.15.10">
    <property type="entry name" value="Ribonuclease Z/Hydroxyacylglutathione hydrolase-like"/>
    <property type="match status" value="1"/>
</dbReference>
<dbReference type="CDD" id="cd06262">
    <property type="entry name" value="metallo-hydrolase-like_MBL-fold"/>
    <property type="match status" value="1"/>
</dbReference>
<keyword evidence="2" id="KW-0378">Hydrolase</keyword>
<proteinExistence type="predicted"/>
<evidence type="ECO:0000313" key="3">
    <source>
        <dbReference type="Proteomes" id="UP000266975"/>
    </source>
</evidence>
<dbReference type="PANTHER" id="PTHR46233">
    <property type="entry name" value="HYDROXYACYLGLUTATHIONE HYDROLASE GLOC"/>
    <property type="match status" value="1"/>
</dbReference>
<protein>
    <submittedName>
        <fullName evidence="2">Zn-dependent hydrolase</fullName>
    </submittedName>
</protein>
<keyword evidence="3" id="KW-1185">Reference proteome</keyword>
<dbReference type="PANTHER" id="PTHR46233:SF1">
    <property type="entry name" value="CONSERVED PROTEIN"/>
    <property type="match status" value="1"/>
</dbReference>
<evidence type="ECO:0000259" key="1">
    <source>
        <dbReference type="SMART" id="SM00849"/>
    </source>
</evidence>
<dbReference type="Proteomes" id="UP000266975">
    <property type="component" value="Unassembled WGS sequence"/>
</dbReference>
<dbReference type="SMART" id="SM00849">
    <property type="entry name" value="Lactamase_B"/>
    <property type="match status" value="1"/>
</dbReference>
<name>A0A3M8K718_9CORY</name>
<dbReference type="AlphaFoldDB" id="A0A3M8K718"/>
<sequence length="200" mass="21565">MTHDLSLHQISVSEMDNNCYLIVAGQQALLIDAAADAPAIADMAQAAGATITAVLTTHRHADHYQALVEVLKETGAQHYATFLDSPALPAAVDIELHHGDSIEFAGYSFPIAVLRGHTPGGAALAAEIDGTTHLFVGDSLFPGGLGKTSSENDFVRLFKDVSKRIFDVYSDDSIVHPGHGKDTTIGAERPHLAQWWERRW</sequence>
<feature type="domain" description="Metallo-beta-lactamase" evidence="1">
    <location>
        <begin position="16"/>
        <end position="179"/>
    </location>
</feature>
<comment type="caution">
    <text evidence="2">The sequence shown here is derived from an EMBL/GenBank/DDBJ whole genome shotgun (WGS) entry which is preliminary data.</text>
</comment>
<reference evidence="2 3" key="1">
    <citation type="submission" date="2018-02" db="EMBL/GenBank/DDBJ databases">
        <title>Corynebacterium alimpuense sp. nov., a marine obligate actinomycete isolated from sediments of Valparaiso bay, Chile.</title>
        <authorList>
            <person name="Claverias F."/>
            <person name="Gonzales-Siles L."/>
            <person name="Salva-Serra F."/>
            <person name="Inganaes E."/>
            <person name="Molin K."/>
            <person name="Cumsille A."/>
            <person name="Undabarrena A."/>
            <person name="Couve E."/>
            <person name="Moore E.R.B."/>
            <person name="Gomila M."/>
            <person name="Camara B."/>
        </authorList>
    </citation>
    <scope>NUCLEOTIDE SEQUENCE [LARGE SCALE GENOMIC DNA]</scope>
    <source>
        <strain evidence="2 3">CCUG 69366</strain>
    </source>
</reference>